<reference evidence="2" key="2">
    <citation type="journal article" date="2008" name="Nucleic Acids Res.">
        <title>The rice annotation project database (RAP-DB): 2008 update.</title>
        <authorList>
            <consortium name="The rice annotation project (RAP)"/>
        </authorList>
    </citation>
    <scope>GENOME REANNOTATION</scope>
    <source>
        <strain evidence="2">cv. Nipponbare</strain>
    </source>
</reference>
<evidence type="ECO:0000313" key="2">
    <source>
        <dbReference type="Proteomes" id="UP000000763"/>
    </source>
</evidence>
<dbReference type="EMBL" id="AC146328">
    <property type="protein sequence ID" value="AAX95032.1"/>
    <property type="molecule type" value="Genomic_DNA"/>
</dbReference>
<dbReference type="AlphaFoldDB" id="Q2R9P6"/>
<gene>
    <name evidence="1" type="ordered locus">LOC_Os11g08030</name>
</gene>
<organism evidence="1 2">
    <name type="scientific">Oryza sativa subsp. japonica</name>
    <name type="common">Rice</name>
    <dbReference type="NCBI Taxonomy" id="39947"/>
    <lineage>
        <taxon>Eukaryota</taxon>
        <taxon>Viridiplantae</taxon>
        <taxon>Streptophyta</taxon>
        <taxon>Embryophyta</taxon>
        <taxon>Tracheophyta</taxon>
        <taxon>Spermatophyta</taxon>
        <taxon>Magnoliopsida</taxon>
        <taxon>Liliopsida</taxon>
        <taxon>Poales</taxon>
        <taxon>Poaceae</taxon>
        <taxon>BOP clade</taxon>
        <taxon>Oryzoideae</taxon>
        <taxon>Oryzeae</taxon>
        <taxon>Oryzinae</taxon>
        <taxon>Oryza</taxon>
        <taxon>Oryza sativa</taxon>
    </lineage>
</organism>
<evidence type="ECO:0000313" key="1">
    <source>
        <dbReference type="EMBL" id="AAX95032.1"/>
    </source>
</evidence>
<accession>Q2R9P6</accession>
<protein>
    <submittedName>
        <fullName evidence="1">Uncharacterized protein</fullName>
    </submittedName>
</protein>
<dbReference type="Proteomes" id="UP000000763">
    <property type="component" value="Chromosome 11"/>
</dbReference>
<proteinExistence type="predicted"/>
<sequence length="44" mass="5064">MALLLQRRHGADAGGDRHHHLAAEWPKVTWHNLDFLEIPPDEIV</sequence>
<reference evidence="2" key="1">
    <citation type="journal article" date="2005" name="Nature">
        <title>The map-based sequence of the rice genome.</title>
        <authorList>
            <consortium name="International rice genome sequencing project (IRGSP)"/>
            <person name="Matsumoto T."/>
            <person name="Wu J."/>
            <person name="Kanamori H."/>
            <person name="Katayose Y."/>
            <person name="Fujisawa M."/>
            <person name="Namiki N."/>
            <person name="Mizuno H."/>
            <person name="Yamamoto K."/>
            <person name="Antonio B.A."/>
            <person name="Baba T."/>
            <person name="Sakata K."/>
            <person name="Nagamura Y."/>
            <person name="Aoki H."/>
            <person name="Arikawa K."/>
            <person name="Arita K."/>
            <person name="Bito T."/>
            <person name="Chiden Y."/>
            <person name="Fujitsuka N."/>
            <person name="Fukunaka R."/>
            <person name="Hamada M."/>
            <person name="Harada C."/>
            <person name="Hayashi A."/>
            <person name="Hijishita S."/>
            <person name="Honda M."/>
            <person name="Hosokawa S."/>
            <person name="Ichikawa Y."/>
            <person name="Idonuma A."/>
            <person name="Iijima M."/>
            <person name="Ikeda M."/>
            <person name="Ikeno M."/>
            <person name="Ito K."/>
            <person name="Ito S."/>
            <person name="Ito T."/>
            <person name="Ito Y."/>
            <person name="Ito Y."/>
            <person name="Iwabuchi A."/>
            <person name="Kamiya K."/>
            <person name="Karasawa W."/>
            <person name="Kurita K."/>
            <person name="Katagiri S."/>
            <person name="Kikuta A."/>
            <person name="Kobayashi H."/>
            <person name="Kobayashi N."/>
            <person name="Machita K."/>
            <person name="Maehara T."/>
            <person name="Masukawa M."/>
            <person name="Mizubayashi T."/>
            <person name="Mukai Y."/>
            <person name="Nagasaki H."/>
            <person name="Nagata Y."/>
            <person name="Naito S."/>
            <person name="Nakashima M."/>
            <person name="Nakama Y."/>
            <person name="Nakamichi Y."/>
            <person name="Nakamura M."/>
            <person name="Meguro A."/>
            <person name="Negishi M."/>
            <person name="Ohta I."/>
            <person name="Ohta T."/>
            <person name="Okamoto M."/>
            <person name="Ono N."/>
            <person name="Saji S."/>
            <person name="Sakaguchi M."/>
            <person name="Sakai K."/>
            <person name="Shibata M."/>
            <person name="Shimokawa T."/>
            <person name="Song J."/>
            <person name="Takazaki Y."/>
            <person name="Terasawa K."/>
            <person name="Tsugane M."/>
            <person name="Tsuji K."/>
            <person name="Ueda S."/>
            <person name="Waki K."/>
            <person name="Yamagata H."/>
            <person name="Yamamoto M."/>
            <person name="Yamamoto S."/>
            <person name="Yamane H."/>
            <person name="Yoshiki S."/>
            <person name="Yoshihara R."/>
            <person name="Yukawa K."/>
            <person name="Zhong H."/>
            <person name="Yano M."/>
            <person name="Yuan Q."/>
            <person name="Ouyang S."/>
            <person name="Liu J."/>
            <person name="Jones K.M."/>
            <person name="Gansberger K."/>
            <person name="Moffat K."/>
            <person name="Hill J."/>
            <person name="Bera J."/>
            <person name="Fadrosh D."/>
            <person name="Jin S."/>
            <person name="Johri S."/>
            <person name="Kim M."/>
            <person name="Overton L."/>
            <person name="Reardon M."/>
            <person name="Tsitrin T."/>
            <person name="Vuong H."/>
            <person name="Weaver B."/>
            <person name="Ciecko A."/>
            <person name="Tallon L."/>
            <person name="Jackson J."/>
            <person name="Pai G."/>
            <person name="Aken S.V."/>
            <person name="Utterback T."/>
            <person name="Reidmuller S."/>
            <person name="Feldblyum T."/>
            <person name="Hsiao J."/>
            <person name="Zismann V."/>
            <person name="Iobst S."/>
            <person name="de Vazeille A.R."/>
            <person name="Buell C.R."/>
            <person name="Ying K."/>
            <person name="Li Y."/>
            <person name="Lu T."/>
            <person name="Huang Y."/>
            <person name="Zhao Q."/>
            <person name="Feng Q."/>
            <person name="Zhang L."/>
            <person name="Zhu J."/>
            <person name="Weng Q."/>
            <person name="Mu J."/>
            <person name="Lu Y."/>
            <person name="Fan D."/>
            <person name="Liu Y."/>
            <person name="Guan J."/>
            <person name="Zhang Y."/>
            <person name="Yu S."/>
            <person name="Liu X."/>
            <person name="Zhang Y."/>
            <person name="Hong G."/>
            <person name="Han B."/>
            <person name="Choisne N."/>
            <person name="Demange N."/>
            <person name="Orjeda G."/>
            <person name="Samain S."/>
            <person name="Cattolico L."/>
            <person name="Pelletier E."/>
            <person name="Couloux A."/>
            <person name="Segurens B."/>
            <person name="Wincker P."/>
            <person name="D'Hont A."/>
            <person name="Scarpelli C."/>
            <person name="Weissenbach J."/>
            <person name="Salanoubat M."/>
            <person name="Quetier F."/>
            <person name="Yu Y."/>
            <person name="Kim H.R."/>
            <person name="Rambo T."/>
            <person name="Currie J."/>
            <person name="Collura K."/>
            <person name="Luo M."/>
            <person name="Yang T."/>
            <person name="Ammiraju J.S.S."/>
            <person name="Engler F."/>
            <person name="Soderlund C."/>
            <person name="Wing R.A."/>
            <person name="Palmer L.E."/>
            <person name="de la Bastide M."/>
            <person name="Spiegel L."/>
            <person name="Nascimento L."/>
            <person name="Zutavern T."/>
            <person name="O'Shaughnessy A."/>
            <person name="Dike S."/>
            <person name="Dedhia N."/>
            <person name="Preston R."/>
            <person name="Balija V."/>
            <person name="McCombie W.R."/>
            <person name="Chow T."/>
            <person name="Chen H."/>
            <person name="Chung M."/>
            <person name="Chen C."/>
            <person name="Shaw J."/>
            <person name="Wu H."/>
            <person name="Hsiao K."/>
            <person name="Chao Y."/>
            <person name="Chu M."/>
            <person name="Cheng C."/>
            <person name="Hour A."/>
            <person name="Lee P."/>
            <person name="Lin S."/>
            <person name="Lin Y."/>
            <person name="Liou J."/>
            <person name="Liu S."/>
            <person name="Hsing Y."/>
            <person name="Raghuvanshi S."/>
            <person name="Mohanty A."/>
            <person name="Bharti A.K."/>
            <person name="Gaur A."/>
            <person name="Gupta V."/>
            <person name="Kumar D."/>
            <person name="Ravi V."/>
            <person name="Vij S."/>
            <person name="Kapur A."/>
            <person name="Khurana P."/>
            <person name="Khurana P."/>
            <person name="Khurana J.P."/>
            <person name="Tyagi A.K."/>
            <person name="Gaikwad K."/>
            <person name="Singh A."/>
            <person name="Dalal V."/>
            <person name="Srivastava S."/>
            <person name="Dixit A."/>
            <person name="Pal A.K."/>
            <person name="Ghazi I.A."/>
            <person name="Yadav M."/>
            <person name="Pandit A."/>
            <person name="Bhargava A."/>
            <person name="Sureshbabu K."/>
            <person name="Batra K."/>
            <person name="Sharma T.R."/>
            <person name="Mohapatra T."/>
            <person name="Singh N.K."/>
            <person name="Messing J."/>
            <person name="Nelson A.B."/>
            <person name="Fuks G."/>
            <person name="Kavchok S."/>
            <person name="Keizer G."/>
            <person name="Linton E."/>
            <person name="Llaca V."/>
            <person name="Song R."/>
            <person name="Tanyolac B."/>
            <person name="Young S."/>
            <person name="Ho-Il K."/>
            <person name="Hahn J.H."/>
            <person name="Sangsakoo G."/>
            <person name="Vanavichit A."/>
            <person name="de Mattos Luiz.A.T."/>
            <person name="Zimmer P.D."/>
            <person name="Malone G."/>
            <person name="Dellagostin O."/>
            <person name="de Oliveira A.C."/>
            <person name="Bevan M."/>
            <person name="Bancroft I."/>
            <person name="Minx P."/>
            <person name="Cordum H."/>
            <person name="Wilson R."/>
            <person name="Cheng Z."/>
            <person name="Jin W."/>
            <person name="Jiang J."/>
            <person name="Leong S.A."/>
            <person name="Iwama H."/>
            <person name="Gojobori T."/>
            <person name="Itoh T."/>
            <person name="Niimura Y."/>
            <person name="Fujii Y."/>
            <person name="Habara T."/>
            <person name="Sakai H."/>
            <person name="Sato Y."/>
            <person name="Wilson G."/>
            <person name="Kumar K."/>
            <person name="McCouch S."/>
            <person name="Juretic N."/>
            <person name="Hoen D."/>
            <person name="Wright S."/>
            <person name="Bruskiewich R."/>
            <person name="Bureau T."/>
            <person name="Miyao A."/>
            <person name="Hirochika H."/>
            <person name="Nishikawa T."/>
            <person name="Kadowaki K."/>
            <person name="Sugiura M."/>
            <person name="Burr B."/>
            <person name="Sasaki T."/>
        </authorList>
    </citation>
    <scope>NUCLEOTIDE SEQUENCE [LARGE SCALE GENOMIC DNA]</scope>
    <source>
        <strain evidence="2">cv. Nipponbare</strain>
    </source>
</reference>
<name>Q2R9P6_ORYSJ</name>